<dbReference type="Proteomes" id="UP000181898">
    <property type="component" value="Chromosome"/>
</dbReference>
<sequence>MLNTKEQKVDLYHKKTNQLHFEIIFAEVIKERNIKEHSIYLTNELEYELFKKDPLAYCNVVFKKEKPSIFYELDLFHARLLHRIKPNYIKLLKLRGY</sequence>
<organism evidence="1 2">
    <name type="scientific">Tenacibaculum todarodis</name>
    <dbReference type="NCBI Taxonomy" id="1850252"/>
    <lineage>
        <taxon>Bacteria</taxon>
        <taxon>Pseudomonadati</taxon>
        <taxon>Bacteroidota</taxon>
        <taxon>Flavobacteriia</taxon>
        <taxon>Flavobacteriales</taxon>
        <taxon>Flavobacteriaceae</taxon>
        <taxon>Tenacibaculum</taxon>
    </lineage>
</organism>
<protein>
    <submittedName>
        <fullName evidence="1">Uncharacterized protein</fullName>
    </submittedName>
</protein>
<reference evidence="1 2" key="1">
    <citation type="submission" date="2016-11" db="EMBL/GenBank/DDBJ databases">
        <title>Tenacibaculum sp. LPB0136, isolated from marine environment.</title>
        <authorList>
            <person name="Kim E."/>
            <person name="Yi H."/>
        </authorList>
    </citation>
    <scope>NUCLEOTIDE SEQUENCE [LARGE SCALE GENOMIC DNA]</scope>
    <source>
        <strain evidence="1 2">LPB0136</strain>
    </source>
</reference>
<dbReference type="KEGG" id="ten:LPB136_11365"/>
<dbReference type="AlphaFoldDB" id="A0A1L3JLA4"/>
<evidence type="ECO:0000313" key="2">
    <source>
        <dbReference type="Proteomes" id="UP000181898"/>
    </source>
</evidence>
<evidence type="ECO:0000313" key="1">
    <source>
        <dbReference type="EMBL" id="APG65925.1"/>
    </source>
</evidence>
<keyword evidence="2" id="KW-1185">Reference proteome</keyword>
<name>A0A1L3JLA4_9FLAO</name>
<accession>A0A1L3JLA4</accession>
<dbReference type="EMBL" id="CP018155">
    <property type="protein sequence ID" value="APG65925.1"/>
    <property type="molecule type" value="Genomic_DNA"/>
</dbReference>
<proteinExistence type="predicted"/>
<gene>
    <name evidence="1" type="ORF">LPB136_11365</name>
</gene>